<evidence type="ECO:0000256" key="1">
    <source>
        <dbReference type="SAM" id="MobiDB-lite"/>
    </source>
</evidence>
<protein>
    <submittedName>
        <fullName evidence="2">DUF1203 domain-containing protein</fullName>
    </submittedName>
</protein>
<dbReference type="Proteomes" id="UP001193501">
    <property type="component" value="Unassembled WGS sequence"/>
</dbReference>
<dbReference type="InterPro" id="IPR009593">
    <property type="entry name" value="DUF1203"/>
</dbReference>
<dbReference type="PIRSF" id="PIRSF034110">
    <property type="entry name" value="DUF1203"/>
    <property type="match status" value="1"/>
</dbReference>
<proteinExistence type="predicted"/>
<feature type="region of interest" description="Disordered" evidence="1">
    <location>
        <begin position="1"/>
        <end position="34"/>
    </location>
</feature>
<keyword evidence="3" id="KW-1185">Reference proteome</keyword>
<dbReference type="EMBL" id="JAABNR010000002">
    <property type="protein sequence ID" value="NBZ86633.1"/>
    <property type="molecule type" value="Genomic_DNA"/>
</dbReference>
<organism evidence="2 3">
    <name type="scientific">Stagnihabitans tardus</name>
    <dbReference type="NCBI Taxonomy" id="2699202"/>
    <lineage>
        <taxon>Bacteria</taxon>
        <taxon>Pseudomonadati</taxon>
        <taxon>Pseudomonadota</taxon>
        <taxon>Alphaproteobacteria</taxon>
        <taxon>Rhodobacterales</taxon>
        <taxon>Paracoccaceae</taxon>
        <taxon>Stagnihabitans</taxon>
    </lineage>
</organism>
<evidence type="ECO:0000313" key="2">
    <source>
        <dbReference type="EMBL" id="NBZ86633.1"/>
    </source>
</evidence>
<gene>
    <name evidence="2" type="ORF">GV832_03495</name>
</gene>
<sequence length="151" mass="16255">MNFSPIPTDQVRAWQAGAPDANGQKPERHISDGGGNPCRHCLKMIPKGAPMLILAHRPFPAPQPYAEIGPIFLCADPCEAGGGTDLPAILQSPTYILRGYGADDRIVYGTGAVVATESLAHEAAARLADPRVAYLHLRSARNNCFQLRIDR</sequence>
<evidence type="ECO:0000313" key="3">
    <source>
        <dbReference type="Proteomes" id="UP001193501"/>
    </source>
</evidence>
<comment type="caution">
    <text evidence="2">The sequence shown here is derived from an EMBL/GenBank/DDBJ whole genome shotgun (WGS) entry which is preliminary data.</text>
</comment>
<name>A0AAE4Y8J3_9RHOB</name>
<accession>A0AAE4Y8J3</accession>
<reference evidence="2" key="1">
    <citation type="submission" date="2020-01" db="EMBL/GenBank/DDBJ databases">
        <authorList>
            <person name="Chen W.-M."/>
        </authorList>
    </citation>
    <scope>NUCLEOTIDE SEQUENCE</scope>
    <source>
        <strain evidence="2">CYK-10</strain>
    </source>
</reference>
<dbReference type="RefSeq" id="WP_168773430.1">
    <property type="nucleotide sequence ID" value="NZ_JAABNR010000002.1"/>
</dbReference>
<dbReference type="AlphaFoldDB" id="A0AAE4Y8J3"/>
<dbReference type="Pfam" id="PF06718">
    <property type="entry name" value="DUF1203"/>
    <property type="match status" value="1"/>
</dbReference>